<proteinExistence type="predicted"/>
<dbReference type="InterPro" id="IPR036388">
    <property type="entry name" value="WH-like_DNA-bd_sf"/>
</dbReference>
<gene>
    <name evidence="6" type="primary">fixK</name>
    <name evidence="6" type="ORF">LAX5112_03040</name>
</gene>
<dbReference type="EMBL" id="CXWD01000011">
    <property type="protein sequence ID" value="CTQ72079.1"/>
    <property type="molecule type" value="Genomic_DNA"/>
</dbReference>
<dbReference type="Gene3D" id="1.10.10.10">
    <property type="entry name" value="Winged helix-like DNA-binding domain superfamily/Winged helix DNA-binding domain"/>
    <property type="match status" value="1"/>
</dbReference>
<accession>A0A0M7AB27</accession>
<dbReference type="PRINTS" id="PR00034">
    <property type="entry name" value="HTHCRP"/>
</dbReference>
<dbReference type="STRING" id="388408.LAX5112_03040"/>
<dbReference type="GO" id="GO:0003700">
    <property type="term" value="F:DNA-binding transcription factor activity"/>
    <property type="evidence" value="ECO:0007669"/>
    <property type="project" value="InterPro"/>
</dbReference>
<feature type="domain" description="Cyclic nucleotide-binding" evidence="4">
    <location>
        <begin position="39"/>
        <end position="88"/>
    </location>
</feature>
<dbReference type="SUPFAM" id="SSF46785">
    <property type="entry name" value="Winged helix' DNA-binding domain"/>
    <property type="match status" value="1"/>
</dbReference>
<keyword evidence="7" id="KW-1185">Reference proteome</keyword>
<dbReference type="InterPro" id="IPR050397">
    <property type="entry name" value="Env_Response_Regulators"/>
</dbReference>
<dbReference type="CDD" id="cd00038">
    <property type="entry name" value="CAP_ED"/>
    <property type="match status" value="1"/>
</dbReference>
<evidence type="ECO:0000256" key="2">
    <source>
        <dbReference type="ARBA" id="ARBA00023125"/>
    </source>
</evidence>
<dbReference type="Pfam" id="PF00027">
    <property type="entry name" value="cNMP_binding"/>
    <property type="match status" value="1"/>
</dbReference>
<evidence type="ECO:0000259" key="4">
    <source>
        <dbReference type="PROSITE" id="PS50042"/>
    </source>
</evidence>
<sequence length="237" mass="26507">MAYYEADTFGHAVRTGRPVAEMCASKGTSFEHFGAKQAHYDNHAVIYYEGDPAKRLYELASGTVMLYKLLPDGRRQVVEVLRPGDLFGLSGAEENDCTAETLTNAKVNEIDLRHVEKSADLQRHLTKCLTKQMRVLHEHAVLLGRKSAVERVASFLMHLVPNRGGLGCVGPVDDTEDGYDLQLHMTRQEIADYLGLTIETVSRVVSDMKRRGIIRVDRSDKIHLNKVCGLCHMTGMH</sequence>
<keyword evidence="1" id="KW-0805">Transcription regulation</keyword>
<dbReference type="InterPro" id="IPR018335">
    <property type="entry name" value="Tscrpt_reg_HTH_Crp-type_CS"/>
</dbReference>
<dbReference type="Gene3D" id="2.60.120.10">
    <property type="entry name" value="Jelly Rolls"/>
    <property type="match status" value="1"/>
</dbReference>
<evidence type="ECO:0000313" key="7">
    <source>
        <dbReference type="Proteomes" id="UP000053235"/>
    </source>
</evidence>
<evidence type="ECO:0000259" key="5">
    <source>
        <dbReference type="PROSITE" id="PS51063"/>
    </source>
</evidence>
<dbReference type="SMART" id="SM00100">
    <property type="entry name" value="cNMP"/>
    <property type="match status" value="1"/>
</dbReference>
<dbReference type="InterPro" id="IPR012318">
    <property type="entry name" value="HTH_CRP"/>
</dbReference>
<name>A0A0M7AB27_9HYPH</name>
<dbReference type="PROSITE" id="PS51063">
    <property type="entry name" value="HTH_CRP_2"/>
    <property type="match status" value="1"/>
</dbReference>
<dbReference type="RefSeq" id="WP_208981368.1">
    <property type="nucleotide sequence ID" value="NZ_CXWD01000011.1"/>
</dbReference>
<organism evidence="6 7">
    <name type="scientific">Roseibium alexandrii</name>
    <dbReference type="NCBI Taxonomy" id="388408"/>
    <lineage>
        <taxon>Bacteria</taxon>
        <taxon>Pseudomonadati</taxon>
        <taxon>Pseudomonadota</taxon>
        <taxon>Alphaproteobacteria</taxon>
        <taxon>Hyphomicrobiales</taxon>
        <taxon>Stappiaceae</taxon>
        <taxon>Roseibium</taxon>
    </lineage>
</organism>
<dbReference type="GO" id="GO:0003677">
    <property type="term" value="F:DNA binding"/>
    <property type="evidence" value="ECO:0007669"/>
    <property type="project" value="UniProtKB-KW"/>
</dbReference>
<feature type="domain" description="HTH crp-type" evidence="5">
    <location>
        <begin position="146"/>
        <end position="228"/>
    </location>
</feature>
<protein>
    <submittedName>
        <fullName evidence="6">Nitrogen fixation regulation protein FixK</fullName>
    </submittedName>
</protein>
<dbReference type="InterPro" id="IPR014710">
    <property type="entry name" value="RmlC-like_jellyroll"/>
</dbReference>
<dbReference type="InterPro" id="IPR018490">
    <property type="entry name" value="cNMP-bd_dom_sf"/>
</dbReference>
<evidence type="ECO:0000313" key="6">
    <source>
        <dbReference type="EMBL" id="CTQ72079.1"/>
    </source>
</evidence>
<dbReference type="PANTHER" id="PTHR24567">
    <property type="entry name" value="CRP FAMILY TRANSCRIPTIONAL REGULATORY PROTEIN"/>
    <property type="match status" value="1"/>
</dbReference>
<dbReference type="InterPro" id="IPR000595">
    <property type="entry name" value="cNMP-bd_dom"/>
</dbReference>
<dbReference type="PANTHER" id="PTHR24567:SF75">
    <property type="entry name" value="FUMARATE AND NITRATE REDUCTION REGULATORY PROTEIN"/>
    <property type="match status" value="1"/>
</dbReference>
<keyword evidence="3" id="KW-0804">Transcription</keyword>
<keyword evidence="2" id="KW-0238">DNA-binding</keyword>
<dbReference type="Pfam" id="PF13545">
    <property type="entry name" value="HTH_Crp_2"/>
    <property type="match status" value="1"/>
</dbReference>
<dbReference type="CDD" id="cd00092">
    <property type="entry name" value="HTH_CRP"/>
    <property type="match status" value="1"/>
</dbReference>
<dbReference type="PROSITE" id="PS50042">
    <property type="entry name" value="CNMP_BINDING_3"/>
    <property type="match status" value="1"/>
</dbReference>
<reference evidence="7" key="1">
    <citation type="submission" date="2015-07" db="EMBL/GenBank/DDBJ databases">
        <authorList>
            <person name="Rodrigo-Torres Lidia"/>
            <person name="Arahal R.David."/>
        </authorList>
    </citation>
    <scope>NUCLEOTIDE SEQUENCE [LARGE SCALE GENOMIC DNA]</scope>
    <source>
        <strain evidence="7">CECT 5112</strain>
    </source>
</reference>
<evidence type="ECO:0000256" key="1">
    <source>
        <dbReference type="ARBA" id="ARBA00023015"/>
    </source>
</evidence>
<dbReference type="InterPro" id="IPR036390">
    <property type="entry name" value="WH_DNA-bd_sf"/>
</dbReference>
<dbReference type="GO" id="GO:0005829">
    <property type="term" value="C:cytosol"/>
    <property type="evidence" value="ECO:0007669"/>
    <property type="project" value="TreeGrafter"/>
</dbReference>
<dbReference type="Proteomes" id="UP000053235">
    <property type="component" value="Unassembled WGS sequence"/>
</dbReference>
<dbReference type="SUPFAM" id="SSF51206">
    <property type="entry name" value="cAMP-binding domain-like"/>
    <property type="match status" value="1"/>
</dbReference>
<dbReference type="AlphaFoldDB" id="A0A0M7AB27"/>
<dbReference type="PROSITE" id="PS00042">
    <property type="entry name" value="HTH_CRP_1"/>
    <property type="match status" value="1"/>
</dbReference>
<evidence type="ECO:0000256" key="3">
    <source>
        <dbReference type="ARBA" id="ARBA00023163"/>
    </source>
</evidence>
<dbReference type="SMART" id="SM00419">
    <property type="entry name" value="HTH_CRP"/>
    <property type="match status" value="1"/>
</dbReference>